<evidence type="ECO:0000256" key="4">
    <source>
        <dbReference type="ARBA" id="ARBA00022705"/>
    </source>
</evidence>
<evidence type="ECO:0000256" key="17">
    <source>
        <dbReference type="SAM" id="MobiDB-lite"/>
    </source>
</evidence>
<comment type="similarity">
    <text evidence="2">Belongs to the Nudix hydrolase family.</text>
</comment>
<keyword evidence="8" id="KW-0460">Magnesium</keyword>
<evidence type="ECO:0000256" key="15">
    <source>
        <dbReference type="ARBA" id="ARBA00041979"/>
    </source>
</evidence>
<keyword evidence="7 19" id="KW-0378">Hydrolase</keyword>
<evidence type="ECO:0000256" key="9">
    <source>
        <dbReference type="ARBA" id="ARBA00023204"/>
    </source>
</evidence>
<dbReference type="InterPro" id="IPR020084">
    <property type="entry name" value="NUDIX_hydrolase_CS"/>
</dbReference>
<evidence type="ECO:0000256" key="11">
    <source>
        <dbReference type="ARBA" id="ARBA00036904"/>
    </source>
</evidence>
<evidence type="ECO:0000313" key="19">
    <source>
        <dbReference type="EMBL" id="BAO43515.1"/>
    </source>
</evidence>
<evidence type="ECO:0000256" key="7">
    <source>
        <dbReference type="ARBA" id="ARBA00022801"/>
    </source>
</evidence>
<evidence type="ECO:0000256" key="3">
    <source>
        <dbReference type="ARBA" id="ARBA00022457"/>
    </source>
</evidence>
<dbReference type="Pfam" id="PF14815">
    <property type="entry name" value="NUDIX_4"/>
    <property type="match status" value="1"/>
</dbReference>
<evidence type="ECO:0000256" key="16">
    <source>
        <dbReference type="ARBA" id="ARBA00042798"/>
    </source>
</evidence>
<keyword evidence="5" id="KW-0479">Metal-binding</keyword>
<keyword evidence="20" id="KW-1185">Reference proteome</keyword>
<comment type="cofactor">
    <cofactor evidence="1">
        <name>Mg(2+)</name>
        <dbReference type="ChEBI" id="CHEBI:18420"/>
    </cofactor>
</comment>
<dbReference type="PRINTS" id="PR00502">
    <property type="entry name" value="NUDIXFAMILY"/>
</dbReference>
<feature type="region of interest" description="Disordered" evidence="17">
    <location>
        <begin position="1"/>
        <end position="20"/>
    </location>
</feature>
<dbReference type="InterPro" id="IPR020476">
    <property type="entry name" value="Nudix_hydrolase"/>
</dbReference>
<dbReference type="PANTHER" id="PTHR47707">
    <property type="entry name" value="8-OXO-DGTP DIPHOSPHATASE"/>
    <property type="match status" value="1"/>
</dbReference>
<dbReference type="InterPro" id="IPR022998">
    <property type="entry name" value="ThiamineP_synth_TenI"/>
</dbReference>
<evidence type="ECO:0000256" key="8">
    <source>
        <dbReference type="ARBA" id="ARBA00022842"/>
    </source>
</evidence>
<dbReference type="InterPro" id="IPR029119">
    <property type="entry name" value="MutY_C"/>
</dbReference>
<name>A0A7U6GH46_9GAMM</name>
<comment type="catalytic activity">
    <reaction evidence="10">
        <text>8-oxo-dGTP + H2O = 8-oxo-dGMP + diphosphate + H(+)</text>
        <dbReference type="Rhea" id="RHEA:31575"/>
        <dbReference type="ChEBI" id="CHEBI:15377"/>
        <dbReference type="ChEBI" id="CHEBI:15378"/>
        <dbReference type="ChEBI" id="CHEBI:33019"/>
        <dbReference type="ChEBI" id="CHEBI:63224"/>
        <dbReference type="ChEBI" id="CHEBI:77896"/>
        <dbReference type="EC" id="3.6.1.55"/>
    </reaction>
</comment>
<evidence type="ECO:0000259" key="18">
    <source>
        <dbReference type="PROSITE" id="PS51462"/>
    </source>
</evidence>
<reference evidence="19 20" key="1">
    <citation type="journal article" date="2014" name="PLoS ONE">
        <title>Physiological and genomic features of a novel sulfur-oxidizing gammaproteobacterium belonging to a previously uncultivated symbiotic lineage isolated from a hydrothermal vent.</title>
        <authorList>
            <person name="Nunoura T."/>
            <person name="Takaki Y."/>
            <person name="Kazama H."/>
            <person name="Kakuta J."/>
            <person name="Shimamura S."/>
            <person name="Makita H."/>
            <person name="Hirai M."/>
            <person name="Miyazaki M."/>
            <person name="Takai K."/>
        </authorList>
    </citation>
    <scope>NUCLEOTIDE SEQUENCE [LARGE SCALE GENOMIC DNA]</scope>
    <source>
        <strain evidence="19 20">Hiromi1</strain>
    </source>
</reference>
<dbReference type="AlphaFoldDB" id="A0A7U6GH46"/>
<dbReference type="Gene3D" id="3.20.20.70">
    <property type="entry name" value="Aldolase class I"/>
    <property type="match status" value="1"/>
</dbReference>
<dbReference type="GO" id="GO:0044716">
    <property type="term" value="F:8-oxo-GDP phosphatase activity"/>
    <property type="evidence" value="ECO:0007669"/>
    <property type="project" value="TreeGrafter"/>
</dbReference>
<evidence type="ECO:0000256" key="1">
    <source>
        <dbReference type="ARBA" id="ARBA00001946"/>
    </source>
</evidence>
<dbReference type="PROSITE" id="PS51462">
    <property type="entry name" value="NUDIX"/>
    <property type="match status" value="1"/>
</dbReference>
<dbReference type="GO" id="GO:0008413">
    <property type="term" value="F:8-oxo-7,8-dihydroguanosine triphosphate pyrophosphatase activity"/>
    <property type="evidence" value="ECO:0007669"/>
    <property type="project" value="TreeGrafter"/>
</dbReference>
<proteinExistence type="inferred from homology"/>
<evidence type="ECO:0000256" key="6">
    <source>
        <dbReference type="ARBA" id="ARBA00022763"/>
    </source>
</evidence>
<dbReference type="NCBIfam" id="NF006530">
    <property type="entry name" value="PRK08999.1"/>
    <property type="match status" value="1"/>
</dbReference>
<dbReference type="Gene3D" id="3.90.79.10">
    <property type="entry name" value="Nucleoside Triphosphate Pyrophosphohydrolase"/>
    <property type="match status" value="1"/>
</dbReference>
<keyword evidence="9" id="KW-0234">DNA repair</keyword>
<dbReference type="CDD" id="cd00564">
    <property type="entry name" value="TMP_TenI"/>
    <property type="match status" value="1"/>
</dbReference>
<evidence type="ECO:0000256" key="13">
    <source>
        <dbReference type="ARBA" id="ARBA00040794"/>
    </source>
</evidence>
<comment type="catalytic activity">
    <reaction evidence="11">
        <text>8-oxo-GTP + H2O = 8-oxo-GMP + diphosphate + H(+)</text>
        <dbReference type="Rhea" id="RHEA:67616"/>
        <dbReference type="ChEBI" id="CHEBI:15377"/>
        <dbReference type="ChEBI" id="CHEBI:15378"/>
        <dbReference type="ChEBI" id="CHEBI:33019"/>
        <dbReference type="ChEBI" id="CHEBI:143553"/>
        <dbReference type="ChEBI" id="CHEBI:145694"/>
    </reaction>
</comment>
<dbReference type="InterPro" id="IPR015797">
    <property type="entry name" value="NUDIX_hydrolase-like_dom_sf"/>
</dbReference>
<dbReference type="CDD" id="cd03425">
    <property type="entry name" value="NUDIX_MutT_NudA_like"/>
    <property type="match status" value="1"/>
</dbReference>
<dbReference type="GO" id="GO:0044715">
    <property type="term" value="F:8-oxo-dGDP phosphatase activity"/>
    <property type="evidence" value="ECO:0007669"/>
    <property type="project" value="TreeGrafter"/>
</dbReference>
<dbReference type="Proteomes" id="UP000031631">
    <property type="component" value="Chromosome"/>
</dbReference>
<accession>A0A7U6GH46</accession>
<dbReference type="GO" id="GO:0009228">
    <property type="term" value="P:thiamine biosynthetic process"/>
    <property type="evidence" value="ECO:0007669"/>
    <property type="project" value="UniProtKB-KW"/>
</dbReference>
<evidence type="ECO:0000256" key="2">
    <source>
        <dbReference type="ARBA" id="ARBA00005582"/>
    </source>
</evidence>
<dbReference type="InterPro" id="IPR000086">
    <property type="entry name" value="NUDIX_hydrolase_dom"/>
</dbReference>
<evidence type="ECO:0000256" key="10">
    <source>
        <dbReference type="ARBA" id="ARBA00035861"/>
    </source>
</evidence>
<dbReference type="KEGG" id="tbn:TBH_C0570"/>
<gene>
    <name evidence="19" type="ORF">TBH_C0570</name>
</gene>
<dbReference type="GO" id="GO:0006260">
    <property type="term" value="P:DNA replication"/>
    <property type="evidence" value="ECO:0007669"/>
    <property type="project" value="UniProtKB-KW"/>
</dbReference>
<dbReference type="PANTHER" id="PTHR47707:SF1">
    <property type="entry name" value="NUDIX HYDROLASE FAMILY PROTEIN"/>
    <property type="match status" value="1"/>
</dbReference>
<dbReference type="InterPro" id="IPR013785">
    <property type="entry name" value="Aldolase_TIM"/>
</dbReference>
<evidence type="ECO:0000256" key="14">
    <source>
        <dbReference type="ARBA" id="ARBA00041592"/>
    </source>
</evidence>
<protein>
    <recommendedName>
        <fullName evidence="13">8-oxo-dGTP diphosphatase</fullName>
        <ecNumber evidence="12">3.6.1.55</ecNumber>
    </recommendedName>
    <alternativeName>
        <fullName evidence="16">7,8-dihydro-8-oxoguanine-triphosphatase</fullName>
    </alternativeName>
    <alternativeName>
        <fullName evidence="15">Mutator protein MutT</fullName>
    </alternativeName>
    <alternativeName>
        <fullName evidence="14">dGTP pyrophosphohydrolase</fullName>
    </alternativeName>
</protein>
<dbReference type="Pfam" id="PF02581">
    <property type="entry name" value="TMP-TENI"/>
    <property type="match status" value="1"/>
</dbReference>
<dbReference type="GO" id="GO:0006281">
    <property type="term" value="P:DNA repair"/>
    <property type="evidence" value="ECO:0007669"/>
    <property type="project" value="UniProtKB-KW"/>
</dbReference>
<dbReference type="GO" id="GO:0046872">
    <property type="term" value="F:metal ion binding"/>
    <property type="evidence" value="ECO:0007669"/>
    <property type="project" value="UniProtKB-KW"/>
</dbReference>
<evidence type="ECO:0000256" key="12">
    <source>
        <dbReference type="ARBA" id="ARBA00038905"/>
    </source>
</evidence>
<dbReference type="SUPFAM" id="SSF55811">
    <property type="entry name" value="Nudix"/>
    <property type="match status" value="1"/>
</dbReference>
<dbReference type="InterPro" id="IPR036206">
    <property type="entry name" value="ThiamineP_synth_sf"/>
</dbReference>
<dbReference type="EMBL" id="AP012273">
    <property type="protein sequence ID" value="BAO43515.1"/>
    <property type="molecule type" value="Genomic_DNA"/>
</dbReference>
<sequence>MLLAQRRADSHQGGLWEFPGGKVESGESVREALDRELKEELGIEVQDARPLIRVPHAYADCRVLLDTWLVSRWQGEPRGLEGQPLAWVSMGELTDRSMPAADMPILDAIRLPDTCLITPPSVADATRFLQALRKAVSNGVSLVQFRVFGLAENDLEDLALASRRLCEEFGAKMLVNGPLELALKSGAHGWHLNRRHLRSLKSSRDYAGLLLGASCHDAEELALAREKGVHFVLLSPVLPTASHPDAEVLGWKGFSDLVAEFPLPVYALGGMNASLLEHSWRAGAQGIAGIRGLWPD</sequence>
<dbReference type="PROSITE" id="PS00893">
    <property type="entry name" value="NUDIX_BOX"/>
    <property type="match status" value="1"/>
</dbReference>
<evidence type="ECO:0000313" key="20">
    <source>
        <dbReference type="Proteomes" id="UP000031631"/>
    </source>
</evidence>
<feature type="domain" description="Nudix hydrolase" evidence="18">
    <location>
        <begin position="1"/>
        <end position="111"/>
    </location>
</feature>
<dbReference type="SUPFAM" id="SSF51391">
    <property type="entry name" value="Thiamin phosphate synthase"/>
    <property type="match status" value="1"/>
</dbReference>
<dbReference type="GO" id="GO:0035539">
    <property type="term" value="F:8-oxo-7,8-dihydrodeoxyguanosine triphosphate pyrophosphatase activity"/>
    <property type="evidence" value="ECO:0007669"/>
    <property type="project" value="UniProtKB-EC"/>
</dbReference>
<keyword evidence="4" id="KW-0235">DNA replication</keyword>
<dbReference type="EC" id="3.6.1.55" evidence="12"/>
<evidence type="ECO:0000256" key="5">
    <source>
        <dbReference type="ARBA" id="ARBA00022723"/>
    </source>
</evidence>
<keyword evidence="3" id="KW-0515">Mutator protein</keyword>
<feature type="compositionally biased region" description="Basic and acidic residues" evidence="17">
    <location>
        <begin position="1"/>
        <end position="10"/>
    </location>
</feature>
<dbReference type="InterPro" id="IPR047127">
    <property type="entry name" value="MutT-like"/>
</dbReference>
<organism evidence="19 20">
    <name type="scientific">Thiolapillus brandeum</name>
    <dbReference type="NCBI Taxonomy" id="1076588"/>
    <lineage>
        <taxon>Bacteria</taxon>
        <taxon>Pseudomonadati</taxon>
        <taxon>Pseudomonadota</taxon>
        <taxon>Gammaproteobacteria</taxon>
        <taxon>Chromatiales</taxon>
        <taxon>Sedimenticolaceae</taxon>
        <taxon>Thiolapillus</taxon>
    </lineage>
</organism>
<keyword evidence="6" id="KW-0227">DNA damage</keyword>